<sequence length="48" mass="5454">MSRLTRTFAARRDAARSMRALQRAIDSAPSQGARDDLVAAWQRSELRH</sequence>
<dbReference type="Proteomes" id="UP000250028">
    <property type="component" value="Unassembled WGS sequence"/>
</dbReference>
<keyword evidence="2" id="KW-1185">Reference proteome</keyword>
<dbReference type="AlphaFoldDB" id="A0A2Y8ZX01"/>
<organism evidence="1 2">
    <name type="scientific">Branchiibius hedensis</name>
    <dbReference type="NCBI Taxonomy" id="672460"/>
    <lineage>
        <taxon>Bacteria</taxon>
        <taxon>Bacillati</taxon>
        <taxon>Actinomycetota</taxon>
        <taxon>Actinomycetes</taxon>
        <taxon>Micrococcales</taxon>
        <taxon>Dermacoccaceae</taxon>
        <taxon>Branchiibius</taxon>
    </lineage>
</organism>
<accession>A0A2Y8ZX01</accession>
<protein>
    <submittedName>
        <fullName evidence="1">Uncharacterized protein</fullName>
    </submittedName>
</protein>
<dbReference type="RefSeq" id="WP_170119793.1">
    <property type="nucleotide sequence ID" value="NZ_QGDN01000001.1"/>
</dbReference>
<evidence type="ECO:0000313" key="2">
    <source>
        <dbReference type="Proteomes" id="UP000250028"/>
    </source>
</evidence>
<gene>
    <name evidence="1" type="ORF">SAMN04489750_1714</name>
</gene>
<evidence type="ECO:0000313" key="1">
    <source>
        <dbReference type="EMBL" id="SSA34397.1"/>
    </source>
</evidence>
<proteinExistence type="predicted"/>
<name>A0A2Y8ZX01_9MICO</name>
<dbReference type="EMBL" id="UESZ01000001">
    <property type="protein sequence ID" value="SSA34397.1"/>
    <property type="molecule type" value="Genomic_DNA"/>
</dbReference>
<reference evidence="2" key="1">
    <citation type="submission" date="2016-10" db="EMBL/GenBank/DDBJ databases">
        <authorList>
            <person name="Varghese N."/>
            <person name="Submissions S."/>
        </authorList>
    </citation>
    <scope>NUCLEOTIDE SEQUENCE [LARGE SCALE GENOMIC DNA]</scope>
    <source>
        <strain evidence="2">DSM 22951</strain>
    </source>
</reference>